<keyword evidence="3 6" id="KW-0812">Transmembrane</keyword>
<sequence length="192" mass="20468">MDHLFHWIRRRAHGVIGSVAGMAKQSMGEPAFLAVAIMAIGNAGGRIIAGILSDKIGRRATLTIMLTFQAVLMFVAIPIVGSSSTKPLLLVVLATFIGFNYGTNLSLFPSLTKDHWGLKNFGTNYGIVFSAWGVGGFVLGRVSQMLQAYSGSYTSSLIIAGVMLICGALLTFTLKGKEEITKESPVPKGETE</sequence>
<dbReference type="PANTHER" id="PTHR43385">
    <property type="entry name" value="RIBOFLAVIN TRANSPORTER RIBJ"/>
    <property type="match status" value="1"/>
</dbReference>
<dbReference type="PROSITE" id="PS50850">
    <property type="entry name" value="MFS"/>
    <property type="match status" value="1"/>
</dbReference>
<keyword evidence="4 6" id="KW-1133">Transmembrane helix</keyword>
<gene>
    <name evidence="8" type="ORF">N47_N26030</name>
</gene>
<dbReference type="GO" id="GO:0016020">
    <property type="term" value="C:membrane"/>
    <property type="evidence" value="ECO:0007669"/>
    <property type="project" value="UniProtKB-SubCell"/>
</dbReference>
<accession>E1YMI4</accession>
<evidence type="ECO:0000256" key="3">
    <source>
        <dbReference type="ARBA" id="ARBA00022692"/>
    </source>
</evidence>
<comment type="subcellular location">
    <subcellularLocation>
        <location evidence="1">Membrane</location>
        <topology evidence="1">Multi-pass membrane protein</topology>
    </subcellularLocation>
</comment>
<evidence type="ECO:0000313" key="8">
    <source>
        <dbReference type="EMBL" id="CBX31778.1"/>
    </source>
</evidence>
<dbReference type="GO" id="GO:0022857">
    <property type="term" value="F:transmembrane transporter activity"/>
    <property type="evidence" value="ECO:0007669"/>
    <property type="project" value="InterPro"/>
</dbReference>
<evidence type="ECO:0000256" key="1">
    <source>
        <dbReference type="ARBA" id="ARBA00004141"/>
    </source>
</evidence>
<keyword evidence="2" id="KW-0813">Transport</keyword>
<organism evidence="8">
    <name type="scientific">uncultured Desulfobacterium sp</name>
    <dbReference type="NCBI Taxonomy" id="201089"/>
    <lineage>
        <taxon>Bacteria</taxon>
        <taxon>Pseudomonadati</taxon>
        <taxon>Thermodesulfobacteriota</taxon>
        <taxon>Desulfobacteria</taxon>
        <taxon>Desulfobacterales</taxon>
        <taxon>Desulfobacteriaceae</taxon>
        <taxon>Desulfobacterium</taxon>
        <taxon>environmental samples</taxon>
    </lineage>
</organism>
<feature type="transmembrane region" description="Helical" evidence="6">
    <location>
        <begin position="152"/>
        <end position="174"/>
    </location>
</feature>
<dbReference type="Pfam" id="PF07690">
    <property type="entry name" value="MFS_1"/>
    <property type="match status" value="1"/>
</dbReference>
<feature type="domain" description="Major facilitator superfamily (MFS) profile" evidence="7">
    <location>
        <begin position="1"/>
        <end position="192"/>
    </location>
</feature>
<feature type="transmembrane region" description="Helical" evidence="6">
    <location>
        <begin position="31"/>
        <end position="49"/>
    </location>
</feature>
<feature type="transmembrane region" description="Helical" evidence="6">
    <location>
        <begin position="61"/>
        <end position="81"/>
    </location>
</feature>
<dbReference type="InterPro" id="IPR020846">
    <property type="entry name" value="MFS_dom"/>
</dbReference>
<dbReference type="AlphaFoldDB" id="E1YMI4"/>
<evidence type="ECO:0000256" key="5">
    <source>
        <dbReference type="ARBA" id="ARBA00023136"/>
    </source>
</evidence>
<dbReference type="Gene3D" id="1.20.1250.20">
    <property type="entry name" value="MFS general substrate transporter like domains"/>
    <property type="match status" value="1"/>
</dbReference>
<reference evidence="8" key="1">
    <citation type="journal article" date="2011" name="Environ. Microbiol.">
        <title>Genomic insights into the metabolic potential of the polycyclic aromatic hydrocarbon degrading sulfate-reducing Deltaproteobacterium N47.</title>
        <authorList>
            <person name="Bergmann F."/>
            <person name="Selesi D."/>
            <person name="Weinmaier T."/>
            <person name="Tischler P."/>
            <person name="Rattei T."/>
            <person name="Meckenstock R.U."/>
        </authorList>
    </citation>
    <scope>NUCLEOTIDE SEQUENCE</scope>
</reference>
<protein>
    <recommendedName>
        <fullName evidence="7">Major facilitator superfamily (MFS) profile domain-containing protein</fullName>
    </recommendedName>
</protein>
<evidence type="ECO:0000256" key="4">
    <source>
        <dbReference type="ARBA" id="ARBA00022989"/>
    </source>
</evidence>
<proteinExistence type="predicted"/>
<dbReference type="InterPro" id="IPR036259">
    <property type="entry name" value="MFS_trans_sf"/>
</dbReference>
<dbReference type="PANTHER" id="PTHR43385:SF1">
    <property type="entry name" value="RIBOFLAVIN TRANSPORTER RIBJ"/>
    <property type="match status" value="1"/>
</dbReference>
<dbReference type="InterPro" id="IPR052983">
    <property type="entry name" value="MFS_Riboflavin_Transporter"/>
</dbReference>
<feature type="transmembrane region" description="Helical" evidence="6">
    <location>
        <begin position="87"/>
        <end position="109"/>
    </location>
</feature>
<evidence type="ECO:0000259" key="7">
    <source>
        <dbReference type="PROSITE" id="PS50850"/>
    </source>
</evidence>
<keyword evidence="5 6" id="KW-0472">Membrane</keyword>
<dbReference type="EMBL" id="FR695879">
    <property type="protein sequence ID" value="CBX31778.1"/>
    <property type="molecule type" value="Genomic_DNA"/>
</dbReference>
<evidence type="ECO:0000256" key="6">
    <source>
        <dbReference type="SAM" id="Phobius"/>
    </source>
</evidence>
<dbReference type="InterPro" id="IPR011701">
    <property type="entry name" value="MFS"/>
</dbReference>
<dbReference type="SUPFAM" id="SSF103473">
    <property type="entry name" value="MFS general substrate transporter"/>
    <property type="match status" value="1"/>
</dbReference>
<name>E1YMI4_9BACT</name>
<feature type="transmembrane region" description="Helical" evidence="6">
    <location>
        <begin position="121"/>
        <end position="140"/>
    </location>
</feature>
<evidence type="ECO:0000256" key="2">
    <source>
        <dbReference type="ARBA" id="ARBA00022448"/>
    </source>
</evidence>